<protein>
    <recommendedName>
        <fullName evidence="4">ZU5 domain-containing protein</fullName>
    </recommendedName>
</protein>
<dbReference type="EMBL" id="CP003384">
    <property type="protein sequence ID" value="AFZ69731.1"/>
    <property type="molecule type" value="Genomic_DNA"/>
</dbReference>
<dbReference type="HOGENOM" id="CLU_507831_0_0_0"/>
<organism evidence="2 3">
    <name type="scientific">Deinococcus peraridilitoris (strain DSM 19664 / LMG 22246 / CIP 109416 / KR-200)</name>
    <dbReference type="NCBI Taxonomy" id="937777"/>
    <lineage>
        <taxon>Bacteria</taxon>
        <taxon>Thermotogati</taxon>
        <taxon>Deinococcota</taxon>
        <taxon>Deinococci</taxon>
        <taxon>Deinococcales</taxon>
        <taxon>Deinococcaceae</taxon>
        <taxon>Deinococcus</taxon>
    </lineage>
</organism>
<dbReference type="KEGG" id="dpd:Deipe_4396"/>
<dbReference type="PATRIC" id="fig|937777.3.peg.4430"/>
<keyword evidence="2" id="KW-0614">Plasmid</keyword>
<accession>L0A7E2</accession>
<evidence type="ECO:0000256" key="1">
    <source>
        <dbReference type="SAM" id="SignalP"/>
    </source>
</evidence>
<proteinExistence type="predicted"/>
<dbReference type="OrthoDB" id="52353at2"/>
<evidence type="ECO:0000313" key="2">
    <source>
        <dbReference type="EMBL" id="AFZ69731.1"/>
    </source>
</evidence>
<feature type="signal peptide" evidence="1">
    <location>
        <begin position="1"/>
        <end position="27"/>
    </location>
</feature>
<geneLocation type="plasmid" evidence="2 3">
    <name>pDEIPE02</name>
</geneLocation>
<gene>
    <name evidence="2" type="ordered locus">Deipe_4396</name>
</gene>
<dbReference type="Proteomes" id="UP000010467">
    <property type="component" value="Plasmid pDEIPE02"/>
</dbReference>
<reference evidence="3" key="1">
    <citation type="submission" date="2012-03" db="EMBL/GenBank/DDBJ databases">
        <title>Complete sequence of plasmid 2 of Deinococcus peraridilitoris DSM 19664.</title>
        <authorList>
            <person name="Lucas S."/>
            <person name="Copeland A."/>
            <person name="Lapidus A."/>
            <person name="Glavina del Rio T."/>
            <person name="Dalin E."/>
            <person name="Tice H."/>
            <person name="Bruce D."/>
            <person name="Goodwin L."/>
            <person name="Pitluck S."/>
            <person name="Peters L."/>
            <person name="Mikhailova N."/>
            <person name="Lu M."/>
            <person name="Kyrpides N."/>
            <person name="Mavromatis K."/>
            <person name="Ivanova N."/>
            <person name="Brettin T."/>
            <person name="Detter J.C."/>
            <person name="Han C."/>
            <person name="Larimer F."/>
            <person name="Land M."/>
            <person name="Hauser L."/>
            <person name="Markowitz V."/>
            <person name="Cheng J.-F."/>
            <person name="Hugenholtz P."/>
            <person name="Woyke T."/>
            <person name="Wu D."/>
            <person name="Pukall R."/>
            <person name="Steenblock K."/>
            <person name="Brambilla E."/>
            <person name="Klenk H.-P."/>
            <person name="Eisen J.A."/>
        </authorList>
    </citation>
    <scope>NUCLEOTIDE SEQUENCE [LARGE SCALE GENOMIC DNA]</scope>
    <source>
        <strain evidence="3">DSM 19664 / LMG 22246 / CIP 109416 / KR-200</strain>
        <plasmid evidence="3">Plasmid pDEIPE02</plasmid>
    </source>
</reference>
<dbReference type="PROSITE" id="PS51257">
    <property type="entry name" value="PROKAR_LIPOPROTEIN"/>
    <property type="match status" value="1"/>
</dbReference>
<keyword evidence="3" id="KW-1185">Reference proteome</keyword>
<feature type="chain" id="PRO_5003939653" description="ZU5 domain-containing protein" evidence="1">
    <location>
        <begin position="28"/>
        <end position="536"/>
    </location>
</feature>
<dbReference type="RefSeq" id="WP_015231631.1">
    <property type="nucleotide sequence ID" value="NC_019790.1"/>
</dbReference>
<sequence length="536" mass="57589">MSVLRRVVLAILMVLLTACGGSTTPPAKDVGTVTRPTGSPLNVTVTLDATKAVKQTIPIQGGTLSVTAQDGTVYTLTIPNNALVADTEITMTPITSVTGAPVQGGKVYGVNLQPAGLRLYHPAVLSIAPPGGSDKEAIGFASQDNGKDFYLHPLALTAGLKMNLLHFSDHGVFYCCENAPLIVVNNPQTPQPIESVPGDWESELAQMMEELIRHEREAQQRNEPGDPQFDMKLSAIMNTFYKQVIQPMLGQITTDCDYAKANVAKVLSWNRQVALLGLDDDLTTQVTSVTNAVVTGMENCWKKATGPCVDPGDAVQFAEVVKVARINQLLGGDSDKYNPNDPELRCACGDLMNTAKWTGSAKYTFKQTATDGTTTVMVQRSVDFTFNILNRFDYGRYALWSGITVTGGTESVHDTYHMDQAKVSVIGSGTPSGANVSLTIYPETCTYALIFQNSIKGMHSAGIQTSTLNFVRLQDLPVPSAPVLSGSVSVPSVISPGAIPDFSHYMFAGHFSSELAKLTNNTFNELQVTWSLTPVK</sequence>
<keyword evidence="1" id="KW-0732">Signal</keyword>
<evidence type="ECO:0008006" key="4">
    <source>
        <dbReference type="Google" id="ProtNLM"/>
    </source>
</evidence>
<name>L0A7E2_DEIPD</name>
<evidence type="ECO:0000313" key="3">
    <source>
        <dbReference type="Proteomes" id="UP000010467"/>
    </source>
</evidence>
<dbReference type="AlphaFoldDB" id="L0A7E2"/>